<dbReference type="InterPro" id="IPR011993">
    <property type="entry name" value="PH-like_dom_sf"/>
</dbReference>
<evidence type="ECO:0000313" key="10">
    <source>
        <dbReference type="Proteomes" id="UP000237144"/>
    </source>
</evidence>
<dbReference type="GO" id="GO:0120015">
    <property type="term" value="F:sterol transfer activity"/>
    <property type="evidence" value="ECO:0007669"/>
    <property type="project" value="TreeGrafter"/>
</dbReference>
<evidence type="ECO:0000256" key="4">
    <source>
        <dbReference type="ARBA" id="ARBA00022989"/>
    </source>
</evidence>
<dbReference type="GO" id="GO:0032366">
    <property type="term" value="P:intracellular sterol transport"/>
    <property type="evidence" value="ECO:0007669"/>
    <property type="project" value="TreeGrafter"/>
</dbReference>
<feature type="compositionally biased region" description="Polar residues" evidence="6">
    <location>
        <begin position="229"/>
        <end position="247"/>
    </location>
</feature>
<evidence type="ECO:0000313" key="9">
    <source>
        <dbReference type="EMBL" id="POY73406.1"/>
    </source>
</evidence>
<feature type="compositionally biased region" description="Low complexity" evidence="6">
    <location>
        <begin position="446"/>
        <end position="459"/>
    </location>
</feature>
<dbReference type="Proteomes" id="UP000237144">
    <property type="component" value="Unassembled WGS sequence"/>
</dbReference>
<feature type="region of interest" description="Disordered" evidence="6">
    <location>
        <begin position="732"/>
        <end position="771"/>
    </location>
</feature>
<dbReference type="SMART" id="SM00568">
    <property type="entry name" value="GRAM"/>
    <property type="match status" value="1"/>
</dbReference>
<dbReference type="PANTHER" id="PTHR23319">
    <property type="entry name" value="GRAM DOMAIN CONTAINING 1B, ISOFORM E"/>
    <property type="match status" value="1"/>
</dbReference>
<comment type="similarity">
    <text evidence="2">Belongs to the YSP2 family.</text>
</comment>
<feature type="transmembrane region" description="Helical" evidence="7">
    <location>
        <begin position="783"/>
        <end position="804"/>
    </location>
</feature>
<feature type="region of interest" description="Disordered" evidence="6">
    <location>
        <begin position="440"/>
        <end position="541"/>
    </location>
</feature>
<name>A0A2S5B9F5_9BASI</name>
<feature type="region of interest" description="Disordered" evidence="6">
    <location>
        <begin position="1"/>
        <end position="41"/>
    </location>
</feature>
<dbReference type="GO" id="GO:0140268">
    <property type="term" value="C:endoplasmic reticulum-plasma membrane contact site"/>
    <property type="evidence" value="ECO:0007669"/>
    <property type="project" value="TreeGrafter"/>
</dbReference>
<dbReference type="PROSITE" id="PS51778">
    <property type="entry name" value="VAST"/>
    <property type="match status" value="1"/>
</dbReference>
<feature type="region of interest" description="Disordered" evidence="6">
    <location>
        <begin position="119"/>
        <end position="297"/>
    </location>
</feature>
<feature type="compositionally biased region" description="Low complexity" evidence="6">
    <location>
        <begin position="14"/>
        <end position="29"/>
    </location>
</feature>
<dbReference type="CDD" id="cd13220">
    <property type="entry name" value="PH-GRAM_GRAMDC"/>
    <property type="match status" value="1"/>
</dbReference>
<keyword evidence="10" id="KW-1185">Reference proteome</keyword>
<dbReference type="InterPro" id="IPR031968">
    <property type="entry name" value="VASt"/>
</dbReference>
<evidence type="ECO:0000256" key="2">
    <source>
        <dbReference type="ARBA" id="ARBA00006582"/>
    </source>
</evidence>
<dbReference type="EMBL" id="PJQD01000038">
    <property type="protein sequence ID" value="POY73406.1"/>
    <property type="molecule type" value="Genomic_DNA"/>
</dbReference>
<evidence type="ECO:0000256" key="6">
    <source>
        <dbReference type="SAM" id="MobiDB-lite"/>
    </source>
</evidence>
<gene>
    <name evidence="9" type="ORF">BMF94_3744</name>
</gene>
<comment type="caution">
    <text evidence="9">The sequence shown here is derived from an EMBL/GenBank/DDBJ whole genome shotgun (WGS) entry which is preliminary data.</text>
</comment>
<proteinExistence type="inferred from homology"/>
<dbReference type="OrthoDB" id="2162691at2759"/>
<dbReference type="GO" id="GO:0032934">
    <property type="term" value="F:sterol binding"/>
    <property type="evidence" value="ECO:0007669"/>
    <property type="project" value="TreeGrafter"/>
</dbReference>
<dbReference type="GO" id="GO:0005739">
    <property type="term" value="C:mitochondrion"/>
    <property type="evidence" value="ECO:0007669"/>
    <property type="project" value="TreeGrafter"/>
</dbReference>
<dbReference type="GO" id="GO:0005886">
    <property type="term" value="C:plasma membrane"/>
    <property type="evidence" value="ECO:0007669"/>
    <property type="project" value="TreeGrafter"/>
</dbReference>
<feature type="compositionally biased region" description="Low complexity" evidence="6">
    <location>
        <begin position="144"/>
        <end position="160"/>
    </location>
</feature>
<dbReference type="GO" id="GO:0005789">
    <property type="term" value="C:endoplasmic reticulum membrane"/>
    <property type="evidence" value="ECO:0007669"/>
    <property type="project" value="TreeGrafter"/>
</dbReference>
<dbReference type="InterPro" id="IPR051482">
    <property type="entry name" value="Cholesterol_transport"/>
</dbReference>
<dbReference type="PANTHER" id="PTHR23319:SF4">
    <property type="entry name" value="GRAM DOMAIN CONTAINING 1B, ISOFORM E"/>
    <property type="match status" value="1"/>
</dbReference>
<evidence type="ECO:0000256" key="5">
    <source>
        <dbReference type="ARBA" id="ARBA00023136"/>
    </source>
</evidence>
<keyword evidence="3 7" id="KW-0812">Transmembrane</keyword>
<keyword evidence="4 7" id="KW-1133">Transmembrane helix</keyword>
<reference evidence="9 10" key="1">
    <citation type="journal article" date="2018" name="Front. Microbiol.">
        <title>Prospects for Fungal Bioremediation of Acidic Radioactive Waste Sites: Characterization and Genome Sequence of Rhodotorula taiwanensis MD1149.</title>
        <authorList>
            <person name="Tkavc R."/>
            <person name="Matrosova V.Y."/>
            <person name="Grichenko O.E."/>
            <person name="Gostincar C."/>
            <person name="Volpe R.P."/>
            <person name="Klimenkova P."/>
            <person name="Gaidamakova E.K."/>
            <person name="Zhou C.E."/>
            <person name="Stewart B.J."/>
            <person name="Lyman M.G."/>
            <person name="Malfatti S.A."/>
            <person name="Rubinfeld B."/>
            <person name="Courtot M."/>
            <person name="Singh J."/>
            <person name="Dalgard C.L."/>
            <person name="Hamilton T."/>
            <person name="Frey K.G."/>
            <person name="Gunde-Cimerman N."/>
            <person name="Dugan L."/>
            <person name="Daly M.J."/>
        </authorList>
    </citation>
    <scope>NUCLEOTIDE SEQUENCE [LARGE SCALE GENOMIC DNA]</scope>
    <source>
        <strain evidence="9 10">MD1149</strain>
    </source>
</reference>
<feature type="compositionally biased region" description="Basic and acidic residues" evidence="6">
    <location>
        <begin position="192"/>
        <end position="214"/>
    </location>
</feature>
<evidence type="ECO:0000256" key="3">
    <source>
        <dbReference type="ARBA" id="ARBA00022692"/>
    </source>
</evidence>
<dbReference type="AlphaFoldDB" id="A0A2S5B9F5"/>
<feature type="compositionally biased region" description="Basic and acidic residues" evidence="6">
    <location>
        <begin position="466"/>
        <end position="489"/>
    </location>
</feature>
<accession>A0A2S5B9F5</accession>
<dbReference type="Pfam" id="PF02893">
    <property type="entry name" value="GRAM"/>
    <property type="match status" value="1"/>
</dbReference>
<dbReference type="GO" id="GO:0032541">
    <property type="term" value="C:cortical endoplasmic reticulum"/>
    <property type="evidence" value="ECO:0007669"/>
    <property type="project" value="TreeGrafter"/>
</dbReference>
<sequence>MAAAAAPLGMPHLGATASTSSDRSSAGAAVVHKDSPTPAADLVKDSKSKTVAVMAPSSTVNTTRGIGNSGEEQLAHLHAKPVVLGGAEGVVGEAAGKQPEWIAKVRKVRTVAEEAALSEAARAKEEETVRGPKGDKGVPAIEFASGSSASSVTGMSSSSTLPVGNRSTGATSSLAGASTASLDGDADDDAGDEKLGPKWLRKVKEAAATVKEKATGSSSNDTPDGGSVGTDSPNVISPAATRTSTVSFAPEASNGAPRVITDRDGKPVPLNPGATVGHDAASDLDGAGRARSTSTSVKDKVLETHDVDPRTSDEDFRAMFKDMPDDEELIEVYRCALSRDVLIQGKVYISETFLSFRANILGWETTLQVPWTEIVSIEKRATAKIIPNAIEVRTLHATHDFASFINRDASYDLITTVWRHAHPEADAVLAGAASKSLMPERTTGEPVASSAVSTASAPVGRPRWVVPHDAHEAPKADDKSEISYEDEHGQKKRHRFRSGLRSLGIGRHRRSSASSADGPTAAEKVKADAQAAADAPPGVHPPTTYDGDEYDNEALDCVLPTTPLKAFKLFFVDKAFLTKFMTEKEGLKEVEIGPWKALDGTEATQDALAAAKEREITYVKPLNAPVGPKQTHCNIRDLQEHFDEEGYFSVKTSTVTPDVPSGNDFTTVTRSVFTWAAGGGCHVRVTTEVEWTKVNRFLRGVIERGAVDGQRTYHADLEELVRERIAANPDEYTIPGVSADANTEVKASDMASKDPKRKRSSRGKSGGDSGGLLDSLTDITSPVTILLILVVLLFITNLFTLRAMRHQARLARQAHLGQPSEIASAVSRVLENFNSMHLRHIDKRGPAGTAAPVTDLRALQQTVLSLEQTLAAASSEMQVAVERARAVVDRTAALRRIH</sequence>
<organism evidence="9 10">
    <name type="scientific">Rhodotorula taiwanensis</name>
    <dbReference type="NCBI Taxonomy" id="741276"/>
    <lineage>
        <taxon>Eukaryota</taxon>
        <taxon>Fungi</taxon>
        <taxon>Dikarya</taxon>
        <taxon>Basidiomycota</taxon>
        <taxon>Pucciniomycotina</taxon>
        <taxon>Microbotryomycetes</taxon>
        <taxon>Sporidiobolales</taxon>
        <taxon>Sporidiobolaceae</taxon>
        <taxon>Rhodotorula</taxon>
    </lineage>
</organism>
<protein>
    <recommendedName>
        <fullName evidence="8">VASt domain-containing protein</fullName>
    </recommendedName>
</protein>
<feature type="compositionally biased region" description="Low complexity" evidence="6">
    <location>
        <begin position="167"/>
        <end position="183"/>
    </location>
</feature>
<dbReference type="InterPro" id="IPR004182">
    <property type="entry name" value="GRAM"/>
</dbReference>
<comment type="subcellular location">
    <subcellularLocation>
        <location evidence="1">Membrane</location>
        <topology evidence="1">Single-pass membrane protein</topology>
    </subcellularLocation>
</comment>
<feature type="domain" description="VASt" evidence="8">
    <location>
        <begin position="550"/>
        <end position="729"/>
    </location>
</feature>
<dbReference type="Pfam" id="PF16016">
    <property type="entry name" value="VASt"/>
    <property type="match status" value="1"/>
</dbReference>
<evidence type="ECO:0000256" key="1">
    <source>
        <dbReference type="ARBA" id="ARBA00004167"/>
    </source>
</evidence>
<feature type="compositionally biased region" description="Basic and acidic residues" evidence="6">
    <location>
        <begin position="121"/>
        <end position="136"/>
    </location>
</feature>
<dbReference type="STRING" id="741276.A0A2S5B9F5"/>
<evidence type="ECO:0000256" key="7">
    <source>
        <dbReference type="SAM" id="Phobius"/>
    </source>
</evidence>
<keyword evidence="5 7" id="KW-0472">Membrane</keyword>
<dbReference type="Gene3D" id="2.30.29.30">
    <property type="entry name" value="Pleckstrin-homology domain (PH domain)/Phosphotyrosine-binding domain (PTB)"/>
    <property type="match status" value="1"/>
</dbReference>
<evidence type="ECO:0000259" key="8">
    <source>
        <dbReference type="PROSITE" id="PS51778"/>
    </source>
</evidence>